<dbReference type="InterPro" id="IPR027417">
    <property type="entry name" value="P-loop_NTPase"/>
</dbReference>
<dbReference type="SUPFAM" id="SSF52540">
    <property type="entry name" value="P-loop containing nucleoside triphosphate hydrolases"/>
    <property type="match status" value="1"/>
</dbReference>
<dbReference type="GO" id="GO:0006139">
    <property type="term" value="P:nucleobase-containing compound metabolic process"/>
    <property type="evidence" value="ECO:0007669"/>
    <property type="project" value="InterPro"/>
</dbReference>
<dbReference type="GeneID" id="85327632"/>
<evidence type="ECO:0000313" key="5">
    <source>
        <dbReference type="EMBL" id="KAK0707089.1"/>
    </source>
</evidence>
<name>A0AA40DKJ2_9PEZI</name>
<keyword evidence="6" id="KW-1185">Reference proteome</keyword>
<organism evidence="5 6">
    <name type="scientific">Lasiosphaeria miniovina</name>
    <dbReference type="NCBI Taxonomy" id="1954250"/>
    <lineage>
        <taxon>Eukaryota</taxon>
        <taxon>Fungi</taxon>
        <taxon>Dikarya</taxon>
        <taxon>Ascomycota</taxon>
        <taxon>Pezizomycotina</taxon>
        <taxon>Sordariomycetes</taxon>
        <taxon>Sordariomycetidae</taxon>
        <taxon>Sordariales</taxon>
        <taxon>Lasiosphaeriaceae</taxon>
        <taxon>Lasiosphaeria</taxon>
    </lineage>
</organism>
<sequence>MTAADGAGDRPQHPTVIAMLGGPGSGKGTQCTMLAQTFGIEHVSIGDLLRLERNSPGSKYGQTIRDNIAAGRLGAKEMTVDILGDHMKRSTAQGTRAFLIDGFPRDKERCEYFEQVMGPISFLVVLECPDDVMMERLTGSDRGRTDDNPENIKRRIEMFKKTTHGVVDIFKDRGRVRFVNSNQDVDSVRLEIEAILEGLVERRSPF</sequence>
<evidence type="ECO:0000313" key="6">
    <source>
        <dbReference type="Proteomes" id="UP001172101"/>
    </source>
</evidence>
<dbReference type="GO" id="GO:0005524">
    <property type="term" value="F:ATP binding"/>
    <property type="evidence" value="ECO:0007669"/>
    <property type="project" value="InterPro"/>
</dbReference>
<dbReference type="CDD" id="cd01428">
    <property type="entry name" value="ADK"/>
    <property type="match status" value="1"/>
</dbReference>
<dbReference type="PRINTS" id="PR00094">
    <property type="entry name" value="ADENYLTKNASE"/>
</dbReference>
<keyword evidence="1 4" id="KW-0808">Transferase</keyword>
<keyword evidence="3 4" id="KW-0418">Kinase</keyword>
<dbReference type="AlphaFoldDB" id="A0AA40DKJ2"/>
<dbReference type="InterPro" id="IPR000850">
    <property type="entry name" value="Adenylat/UMP-CMP_kin"/>
</dbReference>
<comment type="similarity">
    <text evidence="4">Belongs to the adenylate kinase family.</text>
</comment>
<comment type="caution">
    <text evidence="5">The sequence shown here is derived from an EMBL/GenBank/DDBJ whole genome shotgun (WGS) entry which is preliminary data.</text>
</comment>
<dbReference type="Gene3D" id="3.40.50.300">
    <property type="entry name" value="P-loop containing nucleotide triphosphate hydrolases"/>
    <property type="match status" value="1"/>
</dbReference>
<dbReference type="PANTHER" id="PTHR23359">
    <property type="entry name" value="NUCLEOTIDE KINASE"/>
    <property type="match status" value="1"/>
</dbReference>
<dbReference type="EMBL" id="JAUIRO010000007">
    <property type="protein sequence ID" value="KAK0707089.1"/>
    <property type="molecule type" value="Genomic_DNA"/>
</dbReference>
<dbReference type="HAMAP" id="MF_00235">
    <property type="entry name" value="Adenylate_kinase_Adk"/>
    <property type="match status" value="1"/>
</dbReference>
<protein>
    <submittedName>
        <fullName evidence="5">Adenylate kinase-domain-containing protein</fullName>
    </submittedName>
</protein>
<keyword evidence="2" id="KW-0547">Nucleotide-binding</keyword>
<reference evidence="5" key="1">
    <citation type="submission" date="2023-06" db="EMBL/GenBank/DDBJ databases">
        <title>Genome-scale phylogeny and comparative genomics of the fungal order Sordariales.</title>
        <authorList>
            <consortium name="Lawrence Berkeley National Laboratory"/>
            <person name="Hensen N."/>
            <person name="Bonometti L."/>
            <person name="Westerberg I."/>
            <person name="Brannstrom I.O."/>
            <person name="Guillou S."/>
            <person name="Cros-Aarteil S."/>
            <person name="Calhoun S."/>
            <person name="Haridas S."/>
            <person name="Kuo A."/>
            <person name="Mondo S."/>
            <person name="Pangilinan J."/>
            <person name="Riley R."/>
            <person name="LaButti K."/>
            <person name="Andreopoulos B."/>
            <person name="Lipzen A."/>
            <person name="Chen C."/>
            <person name="Yanf M."/>
            <person name="Daum C."/>
            <person name="Ng V."/>
            <person name="Clum A."/>
            <person name="Steindorff A."/>
            <person name="Ohm R."/>
            <person name="Martin F."/>
            <person name="Silar P."/>
            <person name="Natvig D."/>
            <person name="Lalanne C."/>
            <person name="Gautier V."/>
            <person name="Ament-velasquez S.L."/>
            <person name="Kruys A."/>
            <person name="Hutchinson M.I."/>
            <person name="Powell A.J."/>
            <person name="Barry K."/>
            <person name="Miller A.N."/>
            <person name="Grigoriev I.V."/>
            <person name="Debuchy R."/>
            <person name="Gladieux P."/>
            <person name="Thoren M.H."/>
            <person name="Johannesson H."/>
        </authorList>
    </citation>
    <scope>NUCLEOTIDE SEQUENCE</scope>
    <source>
        <strain evidence="5">SMH2392-1A</strain>
    </source>
</reference>
<evidence type="ECO:0000256" key="3">
    <source>
        <dbReference type="ARBA" id="ARBA00022777"/>
    </source>
</evidence>
<gene>
    <name evidence="5" type="ORF">B0T26DRAFT_744104</name>
</gene>
<proteinExistence type="inferred from homology"/>
<dbReference type="GO" id="GO:0019205">
    <property type="term" value="F:nucleobase-containing compound kinase activity"/>
    <property type="evidence" value="ECO:0007669"/>
    <property type="project" value="InterPro"/>
</dbReference>
<dbReference type="RefSeq" id="XP_060292183.1">
    <property type="nucleotide sequence ID" value="XM_060444362.1"/>
</dbReference>
<evidence type="ECO:0000256" key="4">
    <source>
        <dbReference type="RuleBase" id="RU003330"/>
    </source>
</evidence>
<accession>A0AA40DKJ2</accession>
<dbReference type="Pfam" id="PF00406">
    <property type="entry name" value="ADK"/>
    <property type="match status" value="1"/>
</dbReference>
<evidence type="ECO:0000256" key="2">
    <source>
        <dbReference type="ARBA" id="ARBA00022741"/>
    </source>
</evidence>
<dbReference type="Proteomes" id="UP001172101">
    <property type="component" value="Unassembled WGS sequence"/>
</dbReference>
<evidence type="ECO:0000256" key="1">
    <source>
        <dbReference type="ARBA" id="ARBA00022679"/>
    </source>
</evidence>